<reference evidence="2 3" key="1">
    <citation type="submission" date="2015-02" db="EMBL/GenBank/DDBJ databases">
        <authorList>
            <person name="Slaby B."/>
            <person name="Hentschel U."/>
        </authorList>
    </citation>
    <scope>NUCLEOTIDE SEQUENCE [LARGE SCALE GENOMIC DNA]</scope>
    <source>
        <strain evidence="2">15L</strain>
    </source>
</reference>
<evidence type="ECO:0000313" key="2">
    <source>
        <dbReference type="EMBL" id="KKZ14718.1"/>
    </source>
</evidence>
<comment type="caution">
    <text evidence="2">The sequence shown here is derived from an EMBL/GenBank/DDBJ whole genome shotgun (WGS) entry which is preliminary data.</text>
</comment>
<sequence>MRSMNNVEKILERNAIFPFLPNILYLEREGKMDWKVILRLLMIMTILFNHLLLYLEILIATVIGHQE</sequence>
<evidence type="ECO:0000313" key="3">
    <source>
        <dbReference type="Proteomes" id="UP000035037"/>
    </source>
</evidence>
<keyword evidence="1" id="KW-1133">Transmembrane helix</keyword>
<dbReference type="Proteomes" id="UP000035037">
    <property type="component" value="Unassembled WGS sequence"/>
</dbReference>
<keyword evidence="1" id="KW-0812">Transmembrane</keyword>
<name>A0A0G8B0C0_9SYNE</name>
<keyword evidence="1" id="KW-0472">Membrane</keyword>
<protein>
    <submittedName>
        <fullName evidence="2">Uncharacterized protein</fullName>
    </submittedName>
</protein>
<accession>A0A0G8B0C0</accession>
<gene>
    <name evidence="2" type="ORF">TQ37_00065</name>
</gene>
<dbReference type="EMBL" id="JYFQ01000003">
    <property type="protein sequence ID" value="KKZ14718.1"/>
    <property type="molecule type" value="Genomic_DNA"/>
</dbReference>
<reference evidence="2 3" key="2">
    <citation type="submission" date="2015-05" db="EMBL/GenBank/DDBJ databases">
        <title>Lifestyle Evolution in Cyanobacterial Symbionts of Sponges.</title>
        <authorList>
            <person name="Burgsdorf I."/>
            <person name="Slaby B.M."/>
            <person name="Handley K.M."/>
            <person name="Haber M."/>
            <person name="Blom J."/>
            <person name="Marshall C.W."/>
            <person name="Gilbert J.A."/>
            <person name="Hentschel U."/>
            <person name="Steindler L."/>
        </authorList>
    </citation>
    <scope>NUCLEOTIDE SEQUENCE [LARGE SCALE GENOMIC DNA]</scope>
    <source>
        <strain evidence="2">15L</strain>
    </source>
</reference>
<evidence type="ECO:0000256" key="1">
    <source>
        <dbReference type="SAM" id="Phobius"/>
    </source>
</evidence>
<dbReference type="AlphaFoldDB" id="A0A0G8B0C0"/>
<organism evidence="2 3">
    <name type="scientific">Candidatus Synechococcus spongiarum 15L</name>
    <dbReference type="NCBI Taxonomy" id="1608419"/>
    <lineage>
        <taxon>Bacteria</taxon>
        <taxon>Bacillati</taxon>
        <taxon>Cyanobacteriota</taxon>
        <taxon>Cyanophyceae</taxon>
        <taxon>Synechococcales</taxon>
        <taxon>Synechococcaceae</taxon>
        <taxon>Synechococcus</taxon>
    </lineage>
</organism>
<proteinExistence type="predicted"/>
<feature type="transmembrane region" description="Helical" evidence="1">
    <location>
        <begin position="36"/>
        <end position="63"/>
    </location>
</feature>